<evidence type="ECO:0000313" key="3">
    <source>
        <dbReference type="Proteomes" id="UP000747542"/>
    </source>
</evidence>
<organism evidence="2 3">
    <name type="scientific">Homarus americanus</name>
    <name type="common">American lobster</name>
    <dbReference type="NCBI Taxonomy" id="6706"/>
    <lineage>
        <taxon>Eukaryota</taxon>
        <taxon>Metazoa</taxon>
        <taxon>Ecdysozoa</taxon>
        <taxon>Arthropoda</taxon>
        <taxon>Crustacea</taxon>
        <taxon>Multicrustacea</taxon>
        <taxon>Malacostraca</taxon>
        <taxon>Eumalacostraca</taxon>
        <taxon>Eucarida</taxon>
        <taxon>Decapoda</taxon>
        <taxon>Pleocyemata</taxon>
        <taxon>Astacidea</taxon>
        <taxon>Nephropoidea</taxon>
        <taxon>Nephropidae</taxon>
        <taxon>Homarus</taxon>
    </lineage>
</organism>
<dbReference type="Proteomes" id="UP000747542">
    <property type="component" value="Unassembled WGS sequence"/>
</dbReference>
<dbReference type="EMBL" id="JAHLQT010024908">
    <property type="protein sequence ID" value="KAG7164905.1"/>
    <property type="molecule type" value="Genomic_DNA"/>
</dbReference>
<sequence>MLSVRVAFVLLVSFASLATLTDALVFCPKFPSCCYPYDTCHALCPSCREARFFRNGIRKFPKYSRPCSIGGTFINPDPFLFPGSVPFPNPPICI</sequence>
<gene>
    <name evidence="2" type="ORF">Hamer_G017312</name>
</gene>
<feature type="chain" id="PRO_5035293224" evidence="1">
    <location>
        <begin position="24"/>
        <end position="94"/>
    </location>
</feature>
<comment type="caution">
    <text evidence="2">The sequence shown here is derived from an EMBL/GenBank/DDBJ whole genome shotgun (WGS) entry which is preliminary data.</text>
</comment>
<reference evidence="2" key="1">
    <citation type="journal article" date="2021" name="Sci. Adv.">
        <title>The American lobster genome reveals insights on longevity, neural, and immune adaptations.</title>
        <authorList>
            <person name="Polinski J.M."/>
            <person name="Zimin A.V."/>
            <person name="Clark K.F."/>
            <person name="Kohn A.B."/>
            <person name="Sadowski N."/>
            <person name="Timp W."/>
            <person name="Ptitsyn A."/>
            <person name="Khanna P."/>
            <person name="Romanova D.Y."/>
            <person name="Williams P."/>
            <person name="Greenwood S.J."/>
            <person name="Moroz L.L."/>
            <person name="Walt D.R."/>
            <person name="Bodnar A.G."/>
        </authorList>
    </citation>
    <scope>NUCLEOTIDE SEQUENCE</scope>
    <source>
        <strain evidence="2">GMGI-L3</strain>
    </source>
</reference>
<keyword evidence="3" id="KW-1185">Reference proteome</keyword>
<keyword evidence="1" id="KW-0732">Signal</keyword>
<accession>A0A8J5K137</accession>
<dbReference type="AlphaFoldDB" id="A0A8J5K137"/>
<protein>
    <submittedName>
        <fullName evidence="2">Uncharacterized protein</fullName>
    </submittedName>
</protein>
<feature type="signal peptide" evidence="1">
    <location>
        <begin position="1"/>
        <end position="23"/>
    </location>
</feature>
<name>A0A8J5K137_HOMAM</name>
<proteinExistence type="predicted"/>
<evidence type="ECO:0000313" key="2">
    <source>
        <dbReference type="EMBL" id="KAG7164905.1"/>
    </source>
</evidence>
<evidence type="ECO:0000256" key="1">
    <source>
        <dbReference type="SAM" id="SignalP"/>
    </source>
</evidence>